<dbReference type="Proteomes" id="UP000003277">
    <property type="component" value="Unassembled WGS sequence"/>
</dbReference>
<evidence type="ECO:0000313" key="11">
    <source>
        <dbReference type="EMBL" id="EHO63989.1"/>
    </source>
</evidence>
<evidence type="ECO:0000256" key="1">
    <source>
        <dbReference type="ARBA" id="ARBA00004651"/>
    </source>
</evidence>
<evidence type="ECO:0000256" key="6">
    <source>
        <dbReference type="ARBA" id="ARBA00022989"/>
    </source>
</evidence>
<keyword evidence="5 9" id="KW-0812">Transmembrane</keyword>
<gene>
    <name evidence="11" type="ORF">HMPREF9453_00046</name>
</gene>
<proteinExistence type="predicted"/>
<keyword evidence="7 9" id="KW-0472">Membrane</keyword>
<name>H1CXF8_9FIRM</name>
<dbReference type="InterPro" id="IPR038731">
    <property type="entry name" value="RgtA/B/C-like"/>
</dbReference>
<evidence type="ECO:0000256" key="5">
    <source>
        <dbReference type="ARBA" id="ARBA00022692"/>
    </source>
</evidence>
<dbReference type="PANTHER" id="PTHR33908:SF3">
    <property type="entry name" value="UNDECAPRENYL PHOSPHATE-ALPHA-4-AMINO-4-DEOXY-L-ARABINOSE ARABINOSYL TRANSFERASE"/>
    <property type="match status" value="1"/>
</dbReference>
<evidence type="ECO:0000313" key="12">
    <source>
        <dbReference type="Proteomes" id="UP000003277"/>
    </source>
</evidence>
<feature type="transmembrane region" description="Helical" evidence="9">
    <location>
        <begin position="104"/>
        <end position="121"/>
    </location>
</feature>
<dbReference type="OrthoDB" id="9775035at2"/>
<evidence type="ECO:0000256" key="8">
    <source>
        <dbReference type="SAM" id="MobiDB-lite"/>
    </source>
</evidence>
<dbReference type="InterPro" id="IPR050297">
    <property type="entry name" value="LipidA_mod_glycosyltrf_83"/>
</dbReference>
<feature type="transmembrane region" description="Helical" evidence="9">
    <location>
        <begin position="303"/>
        <end position="321"/>
    </location>
</feature>
<feature type="transmembrane region" description="Helical" evidence="9">
    <location>
        <begin position="20"/>
        <end position="41"/>
    </location>
</feature>
<dbReference type="RefSeq" id="WP_008858553.1">
    <property type="nucleotide sequence ID" value="NZ_JH591187.1"/>
</dbReference>
<feature type="transmembrane region" description="Helical" evidence="9">
    <location>
        <begin position="181"/>
        <end position="208"/>
    </location>
</feature>
<feature type="transmembrane region" description="Helical" evidence="9">
    <location>
        <begin position="271"/>
        <end position="291"/>
    </location>
</feature>
<feature type="transmembrane region" description="Helical" evidence="9">
    <location>
        <begin position="220"/>
        <end position="242"/>
    </location>
</feature>
<feature type="transmembrane region" description="Helical" evidence="9">
    <location>
        <begin position="354"/>
        <end position="376"/>
    </location>
</feature>
<evidence type="ECO:0000256" key="4">
    <source>
        <dbReference type="ARBA" id="ARBA00022679"/>
    </source>
</evidence>
<evidence type="ECO:0000256" key="2">
    <source>
        <dbReference type="ARBA" id="ARBA00022475"/>
    </source>
</evidence>
<feature type="region of interest" description="Disordered" evidence="8">
    <location>
        <begin position="554"/>
        <end position="583"/>
    </location>
</feature>
<dbReference type="EMBL" id="ADLT01000001">
    <property type="protein sequence ID" value="EHO63989.1"/>
    <property type="molecule type" value="Genomic_DNA"/>
</dbReference>
<dbReference type="GO" id="GO:0016763">
    <property type="term" value="F:pentosyltransferase activity"/>
    <property type="evidence" value="ECO:0007669"/>
    <property type="project" value="TreeGrafter"/>
</dbReference>
<feature type="transmembrane region" description="Helical" evidence="9">
    <location>
        <begin position="127"/>
        <end position="145"/>
    </location>
</feature>
<comment type="caution">
    <text evidence="11">The sequence shown here is derived from an EMBL/GenBank/DDBJ whole genome shotgun (WGS) entry which is preliminary data.</text>
</comment>
<dbReference type="PANTHER" id="PTHR33908">
    <property type="entry name" value="MANNOSYLTRANSFERASE YKCB-RELATED"/>
    <property type="match status" value="1"/>
</dbReference>
<feature type="compositionally biased region" description="Acidic residues" evidence="8">
    <location>
        <begin position="573"/>
        <end position="583"/>
    </location>
</feature>
<evidence type="ECO:0000256" key="9">
    <source>
        <dbReference type="SAM" id="Phobius"/>
    </source>
</evidence>
<protein>
    <recommendedName>
        <fullName evidence="10">Glycosyltransferase RgtA/B/C/D-like domain-containing protein</fullName>
    </recommendedName>
</protein>
<feature type="transmembrane region" description="Helical" evidence="9">
    <location>
        <begin position="152"/>
        <end position="169"/>
    </location>
</feature>
<keyword evidence="12" id="KW-1185">Reference proteome</keyword>
<sequence length="583" mass="66561">MKRKNKLNHGKQETGEKGVLKTLLFFFLAAFLFLLWGSWLLPVTDPVESNYALTAKEMVLSGNWMSPQIYGTFWYDKPIMVYWLLSISYTILGFTSLASRMPAILSGALSVTLLIWYIQRIRKDNVTAVWSGAMLALSLEFWIISHAVITDSILLLFTIPTMLSGYIGVMEGNRKHLVLAYAAAGFACLTKGPVGLVLPGALLLLWCLTMKSGKMAARLFPWQGILAFFAVTLPWYGGMYLIHGNDFVEQFLGLHNILRATSSEHPEDNHWYYYLVLLPAALLPWTFTSFYEMVRGWKEKTPFYRFLMVWCWGTLLFYTLMATKYVTYTYIAVVPAIIFAALAAPAIRQGEKKPYLWTALGFALFLAAAIGGSIYIKEGSWWVLYAVIFYAFWSLVLRYKKSSGRRLTVITAVTASVFLCLMMEGLPHYLPRRSAIDLAPEMKAAPGEHYFFRSYPAGYTFYSGETAIRVVPPVSGEIEERNPLWNEKYVMPSLSDKEFMDSHRHPDKPVFLFVSKSDANHFDHWFFKYRFKPVKPLLTGTIYILTSEENIPESFKEAKKQIKEDIKESHETDDSDDSAESDE</sequence>
<feature type="domain" description="Glycosyltransferase RgtA/B/C/D-like" evidence="10">
    <location>
        <begin position="76"/>
        <end position="235"/>
    </location>
</feature>
<dbReference type="eggNOG" id="COG1807">
    <property type="taxonomic scope" value="Bacteria"/>
</dbReference>
<keyword evidence="6 9" id="KW-1133">Transmembrane helix</keyword>
<organism evidence="11 12">
    <name type="scientific">Dialister succinatiphilus YIT 11850</name>
    <dbReference type="NCBI Taxonomy" id="742743"/>
    <lineage>
        <taxon>Bacteria</taxon>
        <taxon>Bacillati</taxon>
        <taxon>Bacillota</taxon>
        <taxon>Negativicutes</taxon>
        <taxon>Veillonellales</taxon>
        <taxon>Veillonellaceae</taxon>
        <taxon>Dialister</taxon>
    </lineage>
</organism>
<dbReference type="HOGENOM" id="CLU_019200_0_2_9"/>
<evidence type="ECO:0000256" key="3">
    <source>
        <dbReference type="ARBA" id="ARBA00022676"/>
    </source>
</evidence>
<dbReference type="GO" id="GO:0005886">
    <property type="term" value="C:plasma membrane"/>
    <property type="evidence" value="ECO:0007669"/>
    <property type="project" value="UniProtKB-SubCell"/>
</dbReference>
<dbReference type="GO" id="GO:0009103">
    <property type="term" value="P:lipopolysaccharide biosynthetic process"/>
    <property type="evidence" value="ECO:0007669"/>
    <property type="project" value="UniProtKB-ARBA"/>
</dbReference>
<evidence type="ECO:0000259" key="10">
    <source>
        <dbReference type="Pfam" id="PF13231"/>
    </source>
</evidence>
<accession>H1CXF8</accession>
<keyword evidence="3" id="KW-0328">Glycosyltransferase</keyword>
<feature type="transmembrane region" description="Helical" evidence="9">
    <location>
        <begin position="327"/>
        <end position="347"/>
    </location>
</feature>
<feature type="compositionally biased region" description="Basic and acidic residues" evidence="8">
    <location>
        <begin position="554"/>
        <end position="572"/>
    </location>
</feature>
<dbReference type="Pfam" id="PF13231">
    <property type="entry name" value="PMT_2"/>
    <property type="match status" value="1"/>
</dbReference>
<keyword evidence="4" id="KW-0808">Transferase</keyword>
<feature type="transmembrane region" description="Helical" evidence="9">
    <location>
        <begin position="407"/>
        <end position="430"/>
    </location>
</feature>
<reference evidence="11 12" key="1">
    <citation type="submission" date="2011-11" db="EMBL/GenBank/DDBJ databases">
        <title>The Genome Sequence of Dialister succinatiphilus YIT 11850.</title>
        <authorList>
            <consortium name="The Broad Institute Genome Sequencing Platform"/>
            <person name="Earl A."/>
            <person name="Ward D."/>
            <person name="Feldgarden M."/>
            <person name="Gevers D."/>
            <person name="Morotomi M."/>
            <person name="Young S.K."/>
            <person name="Zeng Q."/>
            <person name="Gargeya S."/>
            <person name="Fitzgerald M."/>
            <person name="Haas B."/>
            <person name="Abouelleil A."/>
            <person name="Alvarado L."/>
            <person name="Arachchi H.M."/>
            <person name="Berlin A."/>
            <person name="Brown A."/>
            <person name="Chapman S.B."/>
            <person name="Dunbar C."/>
            <person name="Gearin G."/>
            <person name="Goldberg J."/>
            <person name="Griggs A."/>
            <person name="Gujja S."/>
            <person name="Heiman D."/>
            <person name="Howarth C."/>
            <person name="Lui A."/>
            <person name="MacDonald P.J.P."/>
            <person name="Montmayeur A."/>
            <person name="Murphy C."/>
            <person name="Neiman D."/>
            <person name="Pearson M."/>
            <person name="Priest M."/>
            <person name="Roberts A."/>
            <person name="Saif S."/>
            <person name="Shea T."/>
            <person name="Sisk P."/>
            <person name="Stolte C."/>
            <person name="Sykes S."/>
            <person name="Wortman J."/>
            <person name="Nusbaum C."/>
            <person name="Birren B."/>
        </authorList>
    </citation>
    <scope>NUCLEOTIDE SEQUENCE [LARGE SCALE GENOMIC DNA]</scope>
    <source>
        <strain evidence="11 12">YIT 11850</strain>
    </source>
</reference>
<keyword evidence="2" id="KW-1003">Cell membrane</keyword>
<dbReference type="PATRIC" id="fig|742743.3.peg.48"/>
<dbReference type="GO" id="GO:0010041">
    <property type="term" value="P:response to iron(III) ion"/>
    <property type="evidence" value="ECO:0007669"/>
    <property type="project" value="TreeGrafter"/>
</dbReference>
<dbReference type="STRING" id="742743.HMPREF9453_00046"/>
<evidence type="ECO:0000256" key="7">
    <source>
        <dbReference type="ARBA" id="ARBA00023136"/>
    </source>
</evidence>
<comment type="subcellular location">
    <subcellularLocation>
        <location evidence="1">Cell membrane</location>
        <topology evidence="1">Multi-pass membrane protein</topology>
    </subcellularLocation>
</comment>
<dbReference type="AlphaFoldDB" id="H1CXF8"/>
<feature type="transmembrane region" description="Helical" evidence="9">
    <location>
        <begin position="382"/>
        <end position="400"/>
    </location>
</feature>
<feature type="transmembrane region" description="Helical" evidence="9">
    <location>
        <begin position="79"/>
        <end position="97"/>
    </location>
</feature>